<gene>
    <name evidence="1" type="ORF">CA13_58200</name>
</gene>
<keyword evidence="2" id="KW-1185">Reference proteome</keyword>
<dbReference type="SUPFAM" id="SSF53649">
    <property type="entry name" value="Alkaline phosphatase-like"/>
    <property type="match status" value="1"/>
</dbReference>
<protein>
    <submittedName>
        <fullName evidence="1">Uncharacterized protein</fullName>
    </submittedName>
</protein>
<name>A0A5C5ZCN7_9BACT</name>
<dbReference type="Proteomes" id="UP000315010">
    <property type="component" value="Unassembled WGS sequence"/>
</dbReference>
<dbReference type="Gene3D" id="3.40.720.10">
    <property type="entry name" value="Alkaline Phosphatase, subunit A"/>
    <property type="match status" value="1"/>
</dbReference>
<sequence length="123" mass="14033">MSGLRPSTSGCYSNQADVEWKEYIPEGMSVNAVFKDAGYQVMGIGKIFHVPGPDIAYASEWDDYPKNTKRYGGGAARMEGFLEPMTLDLKDEDLNDWHYADYCIEQLNNKCRRSARRRACHRV</sequence>
<proteinExistence type="predicted"/>
<evidence type="ECO:0000313" key="1">
    <source>
        <dbReference type="EMBL" id="TWT84343.1"/>
    </source>
</evidence>
<reference evidence="1 2" key="1">
    <citation type="submission" date="2019-02" db="EMBL/GenBank/DDBJ databases">
        <title>Deep-cultivation of Planctomycetes and their phenomic and genomic characterization uncovers novel biology.</title>
        <authorList>
            <person name="Wiegand S."/>
            <person name="Jogler M."/>
            <person name="Boedeker C."/>
            <person name="Pinto D."/>
            <person name="Vollmers J."/>
            <person name="Rivas-Marin E."/>
            <person name="Kohn T."/>
            <person name="Peeters S.H."/>
            <person name="Heuer A."/>
            <person name="Rast P."/>
            <person name="Oberbeckmann S."/>
            <person name="Bunk B."/>
            <person name="Jeske O."/>
            <person name="Meyerdierks A."/>
            <person name="Storesund J.E."/>
            <person name="Kallscheuer N."/>
            <person name="Luecker S."/>
            <person name="Lage O.M."/>
            <person name="Pohl T."/>
            <person name="Merkel B.J."/>
            <person name="Hornburger P."/>
            <person name="Mueller R.-W."/>
            <person name="Bruemmer F."/>
            <person name="Labrenz M."/>
            <person name="Spormann A.M."/>
            <person name="Op Den Camp H."/>
            <person name="Overmann J."/>
            <person name="Amann R."/>
            <person name="Jetten M.S.M."/>
            <person name="Mascher T."/>
            <person name="Medema M.H."/>
            <person name="Devos D.P."/>
            <person name="Kaster A.-K."/>
            <person name="Ovreas L."/>
            <person name="Rohde M."/>
            <person name="Galperin M.Y."/>
            <person name="Jogler C."/>
        </authorList>
    </citation>
    <scope>NUCLEOTIDE SEQUENCE [LARGE SCALE GENOMIC DNA]</scope>
    <source>
        <strain evidence="1 2">CA13</strain>
    </source>
</reference>
<organism evidence="1 2">
    <name type="scientific">Novipirellula herctigrandis</name>
    <dbReference type="NCBI Taxonomy" id="2527986"/>
    <lineage>
        <taxon>Bacteria</taxon>
        <taxon>Pseudomonadati</taxon>
        <taxon>Planctomycetota</taxon>
        <taxon>Planctomycetia</taxon>
        <taxon>Pirellulales</taxon>
        <taxon>Pirellulaceae</taxon>
        <taxon>Novipirellula</taxon>
    </lineage>
</organism>
<comment type="caution">
    <text evidence="1">The sequence shown here is derived from an EMBL/GenBank/DDBJ whole genome shotgun (WGS) entry which is preliminary data.</text>
</comment>
<dbReference type="AlphaFoldDB" id="A0A5C5ZCN7"/>
<evidence type="ECO:0000313" key="2">
    <source>
        <dbReference type="Proteomes" id="UP000315010"/>
    </source>
</evidence>
<dbReference type="InterPro" id="IPR017850">
    <property type="entry name" value="Alkaline_phosphatase_core_sf"/>
</dbReference>
<dbReference type="EMBL" id="SJPJ01000001">
    <property type="protein sequence ID" value="TWT84343.1"/>
    <property type="molecule type" value="Genomic_DNA"/>
</dbReference>
<accession>A0A5C5ZCN7</accession>